<name>A0A545T2D1_9GAMM</name>
<dbReference type="OrthoDB" id="8716700at2"/>
<dbReference type="GO" id="GO:0050129">
    <property type="term" value="F:N-formylglutamate deformylase activity"/>
    <property type="evidence" value="ECO:0007669"/>
    <property type="project" value="UniProtKB-EC"/>
</dbReference>
<accession>A0A545T2D1</accession>
<dbReference type="EC" id="3.5.1.68" evidence="1"/>
<evidence type="ECO:0000313" key="2">
    <source>
        <dbReference type="Proteomes" id="UP000317839"/>
    </source>
</evidence>
<keyword evidence="2" id="KW-1185">Reference proteome</keyword>
<dbReference type="RefSeq" id="WP_142943773.1">
    <property type="nucleotide sequence ID" value="NZ_VIKR01000006.1"/>
</dbReference>
<dbReference type="EMBL" id="VIKR01000006">
    <property type="protein sequence ID" value="TQV71374.1"/>
    <property type="molecule type" value="Genomic_DNA"/>
</dbReference>
<dbReference type="SUPFAM" id="SSF53187">
    <property type="entry name" value="Zn-dependent exopeptidases"/>
    <property type="match status" value="1"/>
</dbReference>
<evidence type="ECO:0000313" key="1">
    <source>
        <dbReference type="EMBL" id="TQV71374.1"/>
    </source>
</evidence>
<dbReference type="NCBIfam" id="TIGR02017">
    <property type="entry name" value="hutG_amidohyd"/>
    <property type="match status" value="1"/>
</dbReference>
<reference evidence="1 2" key="1">
    <citation type="submission" date="2019-06" db="EMBL/GenBank/DDBJ databases">
        <title>Draft genome of Aliikangiella marina GYP-15.</title>
        <authorList>
            <person name="Wang G."/>
        </authorList>
    </citation>
    <scope>NUCLEOTIDE SEQUENCE [LARGE SCALE GENOMIC DNA]</scope>
    <source>
        <strain evidence="1 2">GYP-15</strain>
    </source>
</reference>
<dbReference type="Pfam" id="PF05013">
    <property type="entry name" value="FGase"/>
    <property type="match status" value="1"/>
</dbReference>
<dbReference type="InterPro" id="IPR010247">
    <property type="entry name" value="HutG_amidohyd"/>
</dbReference>
<proteinExistence type="predicted"/>
<keyword evidence="1" id="KW-0378">Hydrolase</keyword>
<sequence>MKIFNYIEGELPILISIPHNGARIPPQVAAKMRPAALTSVDSDWHLDRLYQFAGDMGCHFLIPEFSRYVIDLNRSSHDDSLYPGADVPGLCPINQFDYQPIYRDGGEPNVDEIARRVETYWRPYHDKLSETLQSLSSRFGYVLLFEAHSIQSQVPRFFEGVLPDFNFGNFDEKSSSEGLTQLVKDWRPEGYSKVFNQRFKGGYITRHYGEPLKNIDSLQLELSQATYMNESTLEYDNVKAGKVQLQLGSLFQSLAQFVREKTKND</sequence>
<dbReference type="InterPro" id="IPR007709">
    <property type="entry name" value="N-FG_amidohydro"/>
</dbReference>
<protein>
    <submittedName>
        <fullName evidence="1">N-formylglutamate deformylase</fullName>
        <ecNumber evidence="1">3.5.1.68</ecNumber>
    </submittedName>
</protein>
<comment type="caution">
    <text evidence="1">The sequence shown here is derived from an EMBL/GenBank/DDBJ whole genome shotgun (WGS) entry which is preliminary data.</text>
</comment>
<dbReference type="AlphaFoldDB" id="A0A545T2D1"/>
<dbReference type="Gene3D" id="3.40.630.40">
    <property type="entry name" value="Zn-dependent exopeptidases"/>
    <property type="match status" value="1"/>
</dbReference>
<dbReference type="Proteomes" id="UP000317839">
    <property type="component" value="Unassembled WGS sequence"/>
</dbReference>
<organism evidence="1 2">
    <name type="scientific">Aliikangiella marina</name>
    <dbReference type="NCBI Taxonomy" id="1712262"/>
    <lineage>
        <taxon>Bacteria</taxon>
        <taxon>Pseudomonadati</taxon>
        <taxon>Pseudomonadota</taxon>
        <taxon>Gammaproteobacteria</taxon>
        <taxon>Oceanospirillales</taxon>
        <taxon>Pleioneaceae</taxon>
        <taxon>Aliikangiella</taxon>
    </lineage>
</organism>
<gene>
    <name evidence="1" type="primary">hutG</name>
    <name evidence="1" type="ORF">FLL45_19655</name>
</gene>